<feature type="region of interest" description="Disordered" evidence="1">
    <location>
        <begin position="1"/>
        <end position="58"/>
    </location>
</feature>
<organism evidence="2 3">
    <name type="scientific">Somion occarium</name>
    <dbReference type="NCBI Taxonomy" id="3059160"/>
    <lineage>
        <taxon>Eukaryota</taxon>
        <taxon>Fungi</taxon>
        <taxon>Dikarya</taxon>
        <taxon>Basidiomycota</taxon>
        <taxon>Agaricomycotina</taxon>
        <taxon>Agaricomycetes</taxon>
        <taxon>Polyporales</taxon>
        <taxon>Cerrenaceae</taxon>
        <taxon>Somion</taxon>
    </lineage>
</organism>
<gene>
    <name evidence="2" type="ORF">GFSPODELE1_LOCUS2015</name>
</gene>
<name>A0ABP1CTY2_9APHY</name>
<reference evidence="3" key="1">
    <citation type="submission" date="2024-04" db="EMBL/GenBank/DDBJ databases">
        <authorList>
            <person name="Shaw F."/>
            <person name="Minotto A."/>
        </authorList>
    </citation>
    <scope>NUCLEOTIDE SEQUENCE [LARGE SCALE GENOMIC DNA]</scope>
</reference>
<accession>A0ABP1CTY2</accession>
<evidence type="ECO:0000313" key="3">
    <source>
        <dbReference type="Proteomes" id="UP001497453"/>
    </source>
</evidence>
<dbReference type="EMBL" id="OZ037953">
    <property type="protein sequence ID" value="CAL1698129.1"/>
    <property type="molecule type" value="Genomic_DNA"/>
</dbReference>
<dbReference type="Proteomes" id="UP001497453">
    <property type="component" value="Chromosome 10"/>
</dbReference>
<evidence type="ECO:0000313" key="2">
    <source>
        <dbReference type="EMBL" id="CAL1698129.1"/>
    </source>
</evidence>
<evidence type="ECO:0000256" key="1">
    <source>
        <dbReference type="SAM" id="MobiDB-lite"/>
    </source>
</evidence>
<protein>
    <submittedName>
        <fullName evidence="2">Uncharacterized protein</fullName>
    </submittedName>
</protein>
<keyword evidence="3" id="KW-1185">Reference proteome</keyword>
<proteinExistence type="predicted"/>
<sequence>MSLGDADAKFPGNTDSAIPPSPSRENPGQVYPKSDPQAAPVESVPGTGGEHEPGSFFGNPYAFDSVFGKLEHALNETISAVENEGQSVGASSNENAMLQKLRGWRTELDILRSGKQGFGRVHRGTPQEGGMFTD</sequence>